<keyword evidence="3" id="KW-0547">Nucleotide-binding</keyword>
<dbReference type="InterPro" id="IPR027417">
    <property type="entry name" value="P-loop_NTPase"/>
</dbReference>
<comment type="caution">
    <text evidence="3">The sequence shown here is derived from an EMBL/GenBank/DDBJ whole genome shotgun (WGS) entry which is preliminary data.</text>
</comment>
<reference evidence="3 4" key="1">
    <citation type="submission" date="2019-08" db="EMBL/GenBank/DDBJ databases">
        <title>Agrococcus lahaulensis sp. nov., isolated from a cold desert of the Indian Himalayas.</title>
        <authorList>
            <person name="Qu J.H."/>
        </authorList>
    </citation>
    <scope>NUCLEOTIDE SEQUENCE [LARGE SCALE GENOMIC DNA]</scope>
    <source>
        <strain evidence="3 4">NS18</strain>
    </source>
</reference>
<evidence type="ECO:0000259" key="2">
    <source>
        <dbReference type="Pfam" id="PF13635"/>
    </source>
</evidence>
<keyword evidence="4" id="KW-1185">Reference proteome</keyword>
<dbReference type="PANTHER" id="PTHR43566:SF2">
    <property type="entry name" value="DUF4143 DOMAIN-CONTAINING PROTEIN"/>
    <property type="match status" value="1"/>
</dbReference>
<feature type="domain" description="AAA" evidence="1">
    <location>
        <begin position="21"/>
        <end position="137"/>
    </location>
</feature>
<gene>
    <name evidence="3" type="ORF">FQ330_05790</name>
</gene>
<organism evidence="3 4">
    <name type="scientific">Agrococcus sediminis</name>
    <dbReference type="NCBI Taxonomy" id="2599924"/>
    <lineage>
        <taxon>Bacteria</taxon>
        <taxon>Bacillati</taxon>
        <taxon>Actinomycetota</taxon>
        <taxon>Actinomycetes</taxon>
        <taxon>Micrococcales</taxon>
        <taxon>Microbacteriaceae</taxon>
        <taxon>Agrococcus</taxon>
    </lineage>
</organism>
<evidence type="ECO:0000313" key="3">
    <source>
        <dbReference type="EMBL" id="KAA6435260.1"/>
    </source>
</evidence>
<dbReference type="RefSeq" id="WP_146355922.1">
    <property type="nucleotide sequence ID" value="NZ_VOIR01000012.1"/>
</dbReference>
<evidence type="ECO:0000313" key="4">
    <source>
        <dbReference type="Proteomes" id="UP000323221"/>
    </source>
</evidence>
<dbReference type="OrthoDB" id="128089at2"/>
<dbReference type="Proteomes" id="UP000323221">
    <property type="component" value="Unassembled WGS sequence"/>
</dbReference>
<dbReference type="PANTHER" id="PTHR43566">
    <property type="entry name" value="CONSERVED PROTEIN"/>
    <property type="match status" value="1"/>
</dbReference>
<accession>A0A5M8QJU4</accession>
<sequence>MRPTLDRHIAARARERLEYSPMLVIEGARQVGKSTLARQIAAEGAVHVTLDHQPTRDAAAADPEGFVAQAGDRQLVIDELQRLPLLTLALKAAIDEERRPARFITTGSASLLTVRGTADSLAGRASRLRLHGFSAGERAQTFDDFAQLVRQHGVSRLIGVAGIYQRAGYAGLVTHGSFPDAQLLPERARNAWIDDYLQSLVSRDLPELRREVRPARVMALLRALSGRQSSELVRARLATEVGIPSSTMPSYLDLLHDVGLIATLPPWTPNLAKREVGKPKALVLDGAIATRLTRVTARQLASLEYGEAFGAYLEAWVTAELLKQQTWSEQEFELFHYRDRNGHEVDLVLEFADGAVLGIEVKASSSYSAQQFQGLVKLRDKLGERFLGGIVLGTAEHGYRYADRLVGAPVSALWEASTR</sequence>
<proteinExistence type="predicted"/>
<dbReference type="EMBL" id="VOIR01000012">
    <property type="protein sequence ID" value="KAA6435260.1"/>
    <property type="molecule type" value="Genomic_DNA"/>
</dbReference>
<evidence type="ECO:0000259" key="1">
    <source>
        <dbReference type="Pfam" id="PF13173"/>
    </source>
</evidence>
<name>A0A5M8QJU4_9MICO</name>
<dbReference type="Pfam" id="PF13173">
    <property type="entry name" value="AAA_14"/>
    <property type="match status" value="1"/>
</dbReference>
<dbReference type="Pfam" id="PF13635">
    <property type="entry name" value="DUF4143"/>
    <property type="match status" value="1"/>
</dbReference>
<protein>
    <submittedName>
        <fullName evidence="3">ATP-binding protein</fullName>
    </submittedName>
</protein>
<dbReference type="GO" id="GO:0005524">
    <property type="term" value="F:ATP binding"/>
    <property type="evidence" value="ECO:0007669"/>
    <property type="project" value="UniProtKB-KW"/>
</dbReference>
<dbReference type="InterPro" id="IPR025420">
    <property type="entry name" value="DUF4143"/>
</dbReference>
<dbReference type="SUPFAM" id="SSF52540">
    <property type="entry name" value="P-loop containing nucleoside triphosphate hydrolases"/>
    <property type="match status" value="1"/>
</dbReference>
<dbReference type="InterPro" id="IPR041682">
    <property type="entry name" value="AAA_14"/>
</dbReference>
<dbReference type="AlphaFoldDB" id="A0A5M8QJU4"/>
<feature type="domain" description="DUF4143" evidence="2">
    <location>
        <begin position="203"/>
        <end position="364"/>
    </location>
</feature>
<keyword evidence="3" id="KW-0067">ATP-binding</keyword>